<dbReference type="Pfam" id="PF11823">
    <property type="entry name" value="Se_S_carrier"/>
    <property type="match status" value="1"/>
</dbReference>
<name>A0AA46AHK3_9CLOT</name>
<evidence type="ECO:0000259" key="1">
    <source>
        <dbReference type="Pfam" id="PF11823"/>
    </source>
</evidence>
<dbReference type="Proteomes" id="UP001158066">
    <property type="component" value="Unassembled WGS sequence"/>
</dbReference>
<organism evidence="2 3">
    <name type="scientific">Anoxynatronum buryatiense</name>
    <dbReference type="NCBI Taxonomy" id="489973"/>
    <lineage>
        <taxon>Bacteria</taxon>
        <taxon>Bacillati</taxon>
        <taxon>Bacillota</taxon>
        <taxon>Clostridia</taxon>
        <taxon>Eubacteriales</taxon>
        <taxon>Clostridiaceae</taxon>
        <taxon>Anoxynatronum</taxon>
    </lineage>
</organism>
<dbReference type="RefSeq" id="WP_283407722.1">
    <property type="nucleotide sequence ID" value="NZ_FXUF01000001.1"/>
</dbReference>
<gene>
    <name evidence="2" type="ORF">SAMN06296020_101375</name>
</gene>
<dbReference type="EMBL" id="FXUF01000001">
    <property type="protein sequence ID" value="SMP40403.1"/>
    <property type="molecule type" value="Genomic_DNA"/>
</dbReference>
<keyword evidence="3" id="KW-1185">Reference proteome</keyword>
<accession>A0AA46AHK3</accession>
<feature type="domain" description="Putative Se/S carrier protein-like" evidence="1">
    <location>
        <begin position="3"/>
        <end position="50"/>
    </location>
</feature>
<proteinExistence type="predicted"/>
<dbReference type="InterPro" id="IPR021778">
    <property type="entry name" value="Se/S_carrier-like"/>
</dbReference>
<evidence type="ECO:0000313" key="2">
    <source>
        <dbReference type="EMBL" id="SMP40403.1"/>
    </source>
</evidence>
<comment type="caution">
    <text evidence="2">The sequence shown here is derived from an EMBL/GenBank/DDBJ whole genome shotgun (WGS) entry which is preliminary data.</text>
</comment>
<evidence type="ECO:0000313" key="3">
    <source>
        <dbReference type="Proteomes" id="UP001158066"/>
    </source>
</evidence>
<reference evidence="2" key="1">
    <citation type="submission" date="2017-05" db="EMBL/GenBank/DDBJ databases">
        <authorList>
            <person name="Varghese N."/>
            <person name="Submissions S."/>
        </authorList>
    </citation>
    <scope>NUCLEOTIDE SEQUENCE</scope>
    <source>
        <strain evidence="2">Su22</strain>
    </source>
</reference>
<sequence length="80" mass="8989">MKEYMVLFFTHSGAIKFNRFAKREGFSCELMPVPRQLSSNCGVGAKITYEGPCEELADEEIEKIYLAATDGYHLVFASDS</sequence>
<protein>
    <recommendedName>
        <fullName evidence="1">Putative Se/S carrier protein-like domain-containing protein</fullName>
    </recommendedName>
</protein>
<dbReference type="AlphaFoldDB" id="A0AA46AHK3"/>